<accession>A0AAD9M278</accession>
<protein>
    <submittedName>
        <fullName evidence="1">Uncharacterized protein</fullName>
    </submittedName>
</protein>
<reference evidence="1" key="1">
    <citation type="submission" date="2021-06" db="EMBL/GenBank/DDBJ databases">
        <title>Comparative genomics, transcriptomics and evolutionary studies reveal genomic signatures of adaptation to plant cell wall in hemibiotrophic fungi.</title>
        <authorList>
            <consortium name="DOE Joint Genome Institute"/>
            <person name="Baroncelli R."/>
            <person name="Diaz J.F."/>
            <person name="Benocci T."/>
            <person name="Peng M."/>
            <person name="Battaglia E."/>
            <person name="Haridas S."/>
            <person name="Andreopoulos W."/>
            <person name="Labutti K."/>
            <person name="Pangilinan J."/>
            <person name="Floch G.L."/>
            <person name="Makela M.R."/>
            <person name="Henrissat B."/>
            <person name="Grigoriev I.V."/>
            <person name="Crouch J.A."/>
            <person name="De Vries R.P."/>
            <person name="Sukno S.A."/>
            <person name="Thon M.R."/>
        </authorList>
    </citation>
    <scope>NUCLEOTIDE SEQUENCE</scope>
    <source>
        <strain evidence="1">MAFF235873</strain>
    </source>
</reference>
<gene>
    <name evidence="1" type="ORF">LX32DRAFT_367176</name>
</gene>
<evidence type="ECO:0000313" key="2">
    <source>
        <dbReference type="Proteomes" id="UP001232148"/>
    </source>
</evidence>
<dbReference type="Proteomes" id="UP001232148">
    <property type="component" value="Unassembled WGS sequence"/>
</dbReference>
<sequence length="76" mass="8739">MLFLFLGTAAMATALYMLVIGANFRVHLAKHTSHALLRCYQRFCAWWCYSMPLIRCISDRKCQRSSDQHPNSEIGS</sequence>
<name>A0AAD9M278_9PEZI</name>
<dbReference type="AlphaFoldDB" id="A0AAD9M278"/>
<keyword evidence="2" id="KW-1185">Reference proteome</keyword>
<organism evidence="1 2">
    <name type="scientific">Colletotrichum zoysiae</name>
    <dbReference type="NCBI Taxonomy" id="1216348"/>
    <lineage>
        <taxon>Eukaryota</taxon>
        <taxon>Fungi</taxon>
        <taxon>Dikarya</taxon>
        <taxon>Ascomycota</taxon>
        <taxon>Pezizomycotina</taxon>
        <taxon>Sordariomycetes</taxon>
        <taxon>Hypocreomycetidae</taxon>
        <taxon>Glomerellales</taxon>
        <taxon>Glomerellaceae</taxon>
        <taxon>Colletotrichum</taxon>
        <taxon>Colletotrichum graminicola species complex</taxon>
    </lineage>
</organism>
<comment type="caution">
    <text evidence="1">The sequence shown here is derived from an EMBL/GenBank/DDBJ whole genome shotgun (WGS) entry which is preliminary data.</text>
</comment>
<dbReference type="EMBL" id="MU842866">
    <property type="protein sequence ID" value="KAK2029292.1"/>
    <property type="molecule type" value="Genomic_DNA"/>
</dbReference>
<evidence type="ECO:0000313" key="1">
    <source>
        <dbReference type="EMBL" id="KAK2029292.1"/>
    </source>
</evidence>
<proteinExistence type="predicted"/>